<dbReference type="SUPFAM" id="SSF48576">
    <property type="entry name" value="Terpenoid synthases"/>
    <property type="match status" value="1"/>
</dbReference>
<accession>A0A291JKN2</accession>
<dbReference type="PROSITE" id="PS00444">
    <property type="entry name" value="POLYPRENYL_SYNTHASE_2"/>
    <property type="match status" value="1"/>
</dbReference>
<evidence type="ECO:0000313" key="10">
    <source>
        <dbReference type="Proteomes" id="UP000254412"/>
    </source>
</evidence>
<dbReference type="InterPro" id="IPR033749">
    <property type="entry name" value="Polyprenyl_synt_CS"/>
</dbReference>
<dbReference type="AlphaFoldDB" id="A0A291JKN2"/>
<evidence type="ECO:0000256" key="1">
    <source>
        <dbReference type="ARBA" id="ARBA00001946"/>
    </source>
</evidence>
<comment type="cofactor">
    <cofactor evidence="1">
        <name>Mg(2+)</name>
        <dbReference type="ChEBI" id="CHEBI:18420"/>
    </cofactor>
</comment>
<evidence type="ECO:0000256" key="6">
    <source>
        <dbReference type="RuleBase" id="RU004466"/>
    </source>
</evidence>
<reference evidence="8 10" key="3">
    <citation type="submission" date="2018-06" db="EMBL/GenBank/DDBJ databases">
        <authorList>
            <consortium name="Pathogen Informatics"/>
            <person name="Doyle S."/>
        </authorList>
    </citation>
    <scope>NUCLEOTIDE SEQUENCE [LARGE SCALE GENOMIC DNA]</scope>
    <source>
        <strain evidence="8 10">NCTC13834</strain>
    </source>
</reference>
<keyword evidence="3 6" id="KW-0808">Transferase</keyword>
<gene>
    <name evidence="8" type="primary">hepT</name>
    <name evidence="7" type="ORF">BUZ61_03975</name>
    <name evidence="8" type="ORF">NCTC13834_01451</name>
</gene>
<dbReference type="SFLD" id="SFLDS00005">
    <property type="entry name" value="Isoprenoid_Synthase_Type_I"/>
    <property type="match status" value="1"/>
</dbReference>
<evidence type="ECO:0000256" key="5">
    <source>
        <dbReference type="ARBA" id="ARBA00022842"/>
    </source>
</evidence>
<dbReference type="InterPro" id="IPR008949">
    <property type="entry name" value="Isoprenoid_synthase_dom_sf"/>
</dbReference>
<dbReference type="PROSITE" id="PS00723">
    <property type="entry name" value="POLYPRENYL_SYNTHASE_1"/>
    <property type="match status" value="1"/>
</dbReference>
<dbReference type="GO" id="GO:0000010">
    <property type="term" value="F:heptaprenyl diphosphate synthase activity"/>
    <property type="evidence" value="ECO:0007669"/>
    <property type="project" value="UniProtKB-EC"/>
</dbReference>
<evidence type="ECO:0000256" key="3">
    <source>
        <dbReference type="ARBA" id="ARBA00022679"/>
    </source>
</evidence>
<evidence type="ECO:0000256" key="4">
    <source>
        <dbReference type="ARBA" id="ARBA00022723"/>
    </source>
</evidence>
<organism evidence="8 10">
    <name type="scientific">Staphylococcus nepalensis</name>
    <dbReference type="NCBI Taxonomy" id="214473"/>
    <lineage>
        <taxon>Bacteria</taxon>
        <taxon>Bacillati</taxon>
        <taxon>Bacillota</taxon>
        <taxon>Bacilli</taxon>
        <taxon>Bacillales</taxon>
        <taxon>Staphylococcaceae</taxon>
        <taxon>Staphylococcus</taxon>
    </lineage>
</organism>
<dbReference type="PANTHER" id="PTHR12001">
    <property type="entry name" value="GERANYLGERANYL PYROPHOSPHATE SYNTHASE"/>
    <property type="match status" value="1"/>
</dbReference>
<reference evidence="7 9" key="1">
    <citation type="journal article" date="2016" name="Front. Microbiol.">
        <title>Comprehensive Phylogenetic Analysis of Bovine Non-aureus Staphylococci Species Based on Whole-Genome Sequencing.</title>
        <authorList>
            <person name="Naushad S."/>
            <person name="Barkema H.W."/>
            <person name="Luby C."/>
            <person name="Condas L.A."/>
            <person name="Nobrega D.B."/>
            <person name="Carson D.A."/>
            <person name="De Buck J."/>
        </authorList>
    </citation>
    <scope>NUCLEOTIDE SEQUENCE [LARGE SCALE GENOMIC DNA]</scope>
    <source>
        <strain evidence="7 9">SNUC 4337</strain>
    </source>
</reference>
<dbReference type="OrthoDB" id="9805316at2"/>
<protein>
    <submittedName>
        <fullName evidence="8">Heptaprenyl diphosphate syntase component II</fullName>
        <ecNumber evidence="8">2.5.1.30</ecNumber>
    </submittedName>
    <submittedName>
        <fullName evidence="7">Heptaprenyl diphosphate synthase</fullName>
    </submittedName>
</protein>
<evidence type="ECO:0000313" key="9">
    <source>
        <dbReference type="Proteomes" id="UP000240400"/>
    </source>
</evidence>
<reference evidence="7" key="2">
    <citation type="submission" date="2018-03" db="EMBL/GenBank/DDBJ databases">
        <authorList>
            <person name="Keele B.F."/>
        </authorList>
    </citation>
    <scope>NUCLEOTIDE SEQUENCE</scope>
    <source>
        <strain evidence="7">SNUC 4337</strain>
    </source>
</reference>
<keyword evidence="4" id="KW-0479">Metal-binding</keyword>
<dbReference type="InterPro" id="IPR000092">
    <property type="entry name" value="Polyprenyl_synt"/>
</dbReference>
<proteinExistence type="inferred from homology"/>
<evidence type="ECO:0000313" key="7">
    <source>
        <dbReference type="EMBL" id="PTK59868.1"/>
    </source>
</evidence>
<keyword evidence="5" id="KW-0460">Magnesium</keyword>
<dbReference type="GO" id="GO:0008299">
    <property type="term" value="P:isoprenoid biosynthetic process"/>
    <property type="evidence" value="ECO:0007669"/>
    <property type="project" value="InterPro"/>
</dbReference>
<dbReference type="PANTHER" id="PTHR12001:SF69">
    <property type="entry name" value="ALL TRANS-POLYPRENYL-DIPHOSPHATE SYNTHASE PDSS1"/>
    <property type="match status" value="1"/>
</dbReference>
<dbReference type="CDD" id="cd00685">
    <property type="entry name" value="Trans_IPPS_HT"/>
    <property type="match status" value="1"/>
</dbReference>
<evidence type="ECO:0000256" key="2">
    <source>
        <dbReference type="ARBA" id="ARBA00006706"/>
    </source>
</evidence>
<dbReference type="Proteomes" id="UP000240400">
    <property type="component" value="Unassembled WGS sequence"/>
</dbReference>
<dbReference type="EMBL" id="PZHR01000013">
    <property type="protein sequence ID" value="PTK59868.1"/>
    <property type="molecule type" value="Genomic_DNA"/>
</dbReference>
<dbReference type="Pfam" id="PF00348">
    <property type="entry name" value="polyprenyl_synt"/>
    <property type="match status" value="1"/>
</dbReference>
<name>A0A291JKN2_9STAP</name>
<evidence type="ECO:0000313" key="8">
    <source>
        <dbReference type="EMBL" id="SUM55094.1"/>
    </source>
</evidence>
<dbReference type="EC" id="2.5.1.30" evidence="8"/>
<dbReference type="KEGG" id="snl:BJD96_06950"/>
<dbReference type="GO" id="GO:0046872">
    <property type="term" value="F:metal ion binding"/>
    <property type="evidence" value="ECO:0007669"/>
    <property type="project" value="UniProtKB-KW"/>
</dbReference>
<comment type="similarity">
    <text evidence="2 6">Belongs to the FPP/GGPP synthase family.</text>
</comment>
<dbReference type="EMBL" id="UHDS01000001">
    <property type="protein sequence ID" value="SUM55094.1"/>
    <property type="molecule type" value="Genomic_DNA"/>
</dbReference>
<dbReference type="Proteomes" id="UP000254412">
    <property type="component" value="Unassembled WGS sequence"/>
</dbReference>
<sequence length="325" mass="36890">MKQPKVITVSKLNINNEIKIIEKQLEKSLISKDQILEKASYHLFSSGGKRVRPAFVILSSQFGEEMNEDVYRVAVALELIHMATLVHDDVIDKSDKRRGSLTIAKKWDQDTAILTGNFLLAVGLEHISNIEDNRVHKVISSAIVEVCMGELYQFQDQFNAKQTITNYLRRINRKTALLIQLSTEVGAIASHADHKTIRNLKMIGHYIGMSFQIVDDILDFTSTEKKLGKPVGSDLMNGHLTLPVLLEMRNNPDFKLKIEQLSPESEQSLFDECIQTIKNSDVIKQSQAISDRYLEKALYLIDQLEKDDAKPLFKKIIKKVGKRNG</sequence>
<dbReference type="Gene3D" id="1.10.600.10">
    <property type="entry name" value="Farnesyl Diphosphate Synthase"/>
    <property type="match status" value="1"/>
</dbReference>